<dbReference type="EMBL" id="JBBNAE010000001">
    <property type="protein sequence ID" value="KAK9153278.1"/>
    <property type="molecule type" value="Genomic_DNA"/>
</dbReference>
<keyword evidence="1" id="KW-0812">Transmembrane</keyword>
<comment type="caution">
    <text evidence="2">The sequence shown here is derived from an EMBL/GenBank/DDBJ whole genome shotgun (WGS) entry which is preliminary data.</text>
</comment>
<organism evidence="2 3">
    <name type="scientific">Stephania japonica</name>
    <dbReference type="NCBI Taxonomy" id="461633"/>
    <lineage>
        <taxon>Eukaryota</taxon>
        <taxon>Viridiplantae</taxon>
        <taxon>Streptophyta</taxon>
        <taxon>Embryophyta</taxon>
        <taxon>Tracheophyta</taxon>
        <taxon>Spermatophyta</taxon>
        <taxon>Magnoliopsida</taxon>
        <taxon>Ranunculales</taxon>
        <taxon>Menispermaceae</taxon>
        <taxon>Menispermoideae</taxon>
        <taxon>Cissampelideae</taxon>
        <taxon>Stephania</taxon>
    </lineage>
</organism>
<name>A0AAP0PQT8_9MAGN</name>
<feature type="transmembrane region" description="Helical" evidence="1">
    <location>
        <begin position="6"/>
        <end position="31"/>
    </location>
</feature>
<dbReference type="Proteomes" id="UP001417504">
    <property type="component" value="Unassembled WGS sequence"/>
</dbReference>
<sequence length="53" mass="6350">MSEISFFFFSFNFFVVVVSLNIMWVVFLLCLHWFSYDMTRSFCDSETTINLST</sequence>
<protein>
    <submittedName>
        <fullName evidence="2">Uncharacterized protein</fullName>
    </submittedName>
</protein>
<keyword evidence="1" id="KW-0472">Membrane</keyword>
<keyword evidence="1" id="KW-1133">Transmembrane helix</keyword>
<accession>A0AAP0PQT8</accession>
<gene>
    <name evidence="2" type="ORF">Sjap_000758</name>
</gene>
<proteinExistence type="predicted"/>
<evidence type="ECO:0000313" key="2">
    <source>
        <dbReference type="EMBL" id="KAK9153278.1"/>
    </source>
</evidence>
<dbReference type="AlphaFoldDB" id="A0AAP0PQT8"/>
<evidence type="ECO:0000313" key="3">
    <source>
        <dbReference type="Proteomes" id="UP001417504"/>
    </source>
</evidence>
<reference evidence="2 3" key="1">
    <citation type="submission" date="2024-01" db="EMBL/GenBank/DDBJ databases">
        <title>Genome assemblies of Stephania.</title>
        <authorList>
            <person name="Yang L."/>
        </authorList>
    </citation>
    <scope>NUCLEOTIDE SEQUENCE [LARGE SCALE GENOMIC DNA]</scope>
    <source>
        <strain evidence="2">QJT</strain>
        <tissue evidence="2">Leaf</tissue>
    </source>
</reference>
<keyword evidence="3" id="KW-1185">Reference proteome</keyword>
<evidence type="ECO:0000256" key="1">
    <source>
        <dbReference type="SAM" id="Phobius"/>
    </source>
</evidence>